<sequence>MTASVSNGFALFAQEWPKTAQAHMAFVQAKAAESALDAKTNHLAYLAVLSAAGLTGGIAFHVGLAEQAGATPEEIRSAALVGLQAVGLCVLDGYAAVSAALGEAD</sequence>
<dbReference type="Proteomes" id="UP000749311">
    <property type="component" value="Unassembled WGS sequence"/>
</dbReference>
<dbReference type="Gene3D" id="1.20.1290.10">
    <property type="entry name" value="AhpD-like"/>
    <property type="match status" value="1"/>
</dbReference>
<accession>A0ABX0SIT6</accession>
<reference evidence="3 4" key="1">
    <citation type="submission" date="2020-02" db="EMBL/GenBank/DDBJ databases">
        <title>Sequencing the genomes of 1000 actinobacteria strains.</title>
        <authorList>
            <person name="Klenk H.-P."/>
        </authorList>
    </citation>
    <scope>NUCLEOTIDE SEQUENCE [LARGE SCALE GENOMIC DNA]</scope>
    <source>
        <strain evidence="3 4">DSM 19609</strain>
    </source>
</reference>
<comment type="caution">
    <text evidence="3">The sequence shown here is derived from an EMBL/GenBank/DDBJ whole genome shotgun (WGS) entry which is preliminary data.</text>
</comment>
<dbReference type="InterPro" id="IPR029032">
    <property type="entry name" value="AhpD-like"/>
</dbReference>
<evidence type="ECO:0000313" key="4">
    <source>
        <dbReference type="Proteomes" id="UP000749311"/>
    </source>
</evidence>
<protein>
    <submittedName>
        <fullName evidence="3">Alkylhydroperoxidase/carboxymuconolactone decarboxylase family protein YurZ</fullName>
    </submittedName>
</protein>
<evidence type="ECO:0000256" key="1">
    <source>
        <dbReference type="SAM" id="Phobius"/>
    </source>
</evidence>
<dbReference type="Pfam" id="PF02627">
    <property type="entry name" value="CMD"/>
    <property type="match status" value="1"/>
</dbReference>
<feature type="transmembrane region" description="Helical" evidence="1">
    <location>
        <begin position="43"/>
        <end position="65"/>
    </location>
</feature>
<name>A0ABX0SIT6_9ACTN</name>
<dbReference type="RefSeq" id="WP_167168170.1">
    <property type="nucleotide sequence ID" value="NZ_BAAAOO010000007.1"/>
</dbReference>
<dbReference type="EMBL" id="JAAMOZ010000001">
    <property type="protein sequence ID" value="NIH57824.1"/>
    <property type="molecule type" value="Genomic_DNA"/>
</dbReference>
<feature type="domain" description="Carboxymuconolactone decarboxylase-like" evidence="2">
    <location>
        <begin position="17"/>
        <end position="90"/>
    </location>
</feature>
<organism evidence="3 4">
    <name type="scientific">Brooklawnia cerclae</name>
    <dbReference type="NCBI Taxonomy" id="349934"/>
    <lineage>
        <taxon>Bacteria</taxon>
        <taxon>Bacillati</taxon>
        <taxon>Actinomycetota</taxon>
        <taxon>Actinomycetes</taxon>
        <taxon>Propionibacteriales</taxon>
        <taxon>Propionibacteriaceae</taxon>
        <taxon>Brooklawnia</taxon>
    </lineage>
</organism>
<keyword evidence="1" id="KW-0472">Membrane</keyword>
<proteinExistence type="predicted"/>
<keyword evidence="1" id="KW-1133">Transmembrane helix</keyword>
<dbReference type="InterPro" id="IPR003779">
    <property type="entry name" value="CMD-like"/>
</dbReference>
<evidence type="ECO:0000313" key="3">
    <source>
        <dbReference type="EMBL" id="NIH57824.1"/>
    </source>
</evidence>
<keyword evidence="1" id="KW-0812">Transmembrane</keyword>
<gene>
    <name evidence="3" type="ORF">FB473_002469</name>
</gene>
<feature type="transmembrane region" description="Helical" evidence="1">
    <location>
        <begin position="77"/>
        <end position="101"/>
    </location>
</feature>
<dbReference type="SUPFAM" id="SSF69118">
    <property type="entry name" value="AhpD-like"/>
    <property type="match status" value="1"/>
</dbReference>
<evidence type="ECO:0000259" key="2">
    <source>
        <dbReference type="Pfam" id="PF02627"/>
    </source>
</evidence>
<keyword evidence="4" id="KW-1185">Reference proteome</keyword>